<evidence type="ECO:0000313" key="1">
    <source>
        <dbReference type="EnsemblMetazoa" id="XP_008188703.1"/>
    </source>
</evidence>
<dbReference type="KEGG" id="api:103310976"/>
<dbReference type="EnsemblMetazoa" id="XM_008190481.1">
    <property type="protein sequence ID" value="XP_008188703.1"/>
    <property type="gene ID" value="LOC103310976"/>
</dbReference>
<keyword evidence="2" id="KW-1185">Reference proteome</keyword>
<dbReference type="AlphaFoldDB" id="A0A8R2BA55"/>
<dbReference type="GeneID" id="103310976"/>
<protein>
    <recommendedName>
        <fullName evidence="3">Reverse transcriptase</fullName>
    </recommendedName>
</protein>
<sequence>MIPADLLAHERTRVRTRREDGEPLTPATIKREERTISIRAWQARWDRAATTPDAVGRKWTHRLIPNLARWLAKPTLVLTYHLTQALSGHGCFRSYLAKRDRAEDSYCGYCMDPDDTAEHTVFACPRWLDDRARLTDILRRPPNAGDVEDILCGPCPADLPDDTESRRRVLAQFVINRRELTAMCESILSTKEADEREEQAHR</sequence>
<evidence type="ECO:0008006" key="3">
    <source>
        <dbReference type="Google" id="ProtNLM"/>
    </source>
</evidence>
<dbReference type="OrthoDB" id="6618110at2759"/>
<dbReference type="RefSeq" id="XP_008188703.1">
    <property type="nucleotide sequence ID" value="XM_008190481.1"/>
</dbReference>
<reference evidence="2" key="1">
    <citation type="submission" date="2010-06" db="EMBL/GenBank/DDBJ databases">
        <authorList>
            <person name="Jiang H."/>
            <person name="Abraham K."/>
            <person name="Ali S."/>
            <person name="Alsbrooks S.L."/>
            <person name="Anim B.N."/>
            <person name="Anosike U.S."/>
            <person name="Attaway T."/>
            <person name="Bandaranaike D.P."/>
            <person name="Battles P.K."/>
            <person name="Bell S.N."/>
            <person name="Bell A.V."/>
            <person name="Beltran B."/>
            <person name="Bickham C."/>
            <person name="Bustamante Y."/>
            <person name="Caleb T."/>
            <person name="Canada A."/>
            <person name="Cardenas V."/>
            <person name="Carter K."/>
            <person name="Chacko J."/>
            <person name="Chandrabose M.N."/>
            <person name="Chavez D."/>
            <person name="Chavez A."/>
            <person name="Chen L."/>
            <person name="Chu H.-S."/>
            <person name="Claassen K.J."/>
            <person name="Cockrell R."/>
            <person name="Collins M."/>
            <person name="Cooper J.A."/>
            <person name="Cree A."/>
            <person name="Curry S.M."/>
            <person name="Da Y."/>
            <person name="Dao M.D."/>
            <person name="Das B."/>
            <person name="Davila M.-L."/>
            <person name="Davy-Carroll L."/>
            <person name="Denson S."/>
            <person name="Dinh H."/>
            <person name="Ebong V.E."/>
            <person name="Edwards J.R."/>
            <person name="Egan A."/>
            <person name="El-Daye J."/>
            <person name="Escobedo L."/>
            <person name="Fernandez S."/>
            <person name="Fernando P.R."/>
            <person name="Flagg N."/>
            <person name="Forbes L.D."/>
            <person name="Fowler R.G."/>
            <person name="Fu Q."/>
            <person name="Gabisi R.A."/>
            <person name="Ganer J."/>
            <person name="Garbino Pronczuk A."/>
            <person name="Garcia R.M."/>
            <person name="Garner T."/>
            <person name="Garrett T.E."/>
            <person name="Gonzalez D.A."/>
            <person name="Hamid H."/>
            <person name="Hawkins E.S."/>
            <person name="Hirani K."/>
            <person name="Hogues M.E."/>
            <person name="Hollins B."/>
            <person name="Hsiao C.-H."/>
            <person name="Jabil R."/>
            <person name="James M.L."/>
            <person name="Jhangiani S.N."/>
            <person name="Johnson B."/>
            <person name="Johnson Q."/>
            <person name="Joshi V."/>
            <person name="Kalu J.B."/>
            <person name="Kam C."/>
            <person name="Kashfia A."/>
            <person name="Keebler J."/>
            <person name="Kisamo H."/>
            <person name="Kovar C.L."/>
            <person name="Lago L.A."/>
            <person name="Lai C.-Y."/>
            <person name="Laidlaw J."/>
            <person name="Lara F."/>
            <person name="Le T.-K."/>
            <person name="Lee S.L."/>
            <person name="Legall F.H."/>
            <person name="Lemon S.J."/>
            <person name="Lewis L.R."/>
            <person name="Li B."/>
            <person name="Liu Y."/>
            <person name="Liu Y.-S."/>
            <person name="Lopez J."/>
            <person name="Lozado R.J."/>
            <person name="Lu J."/>
            <person name="Madu R.C."/>
            <person name="Maheshwari M."/>
            <person name="Maheshwari R."/>
            <person name="Malloy K."/>
            <person name="Martinez E."/>
            <person name="Mathew T."/>
            <person name="Mercado I.C."/>
            <person name="Mercado C."/>
            <person name="Meyer B."/>
            <person name="Montgomery K."/>
            <person name="Morgan M.B."/>
            <person name="Munidasa M."/>
            <person name="Nazareth L.V."/>
            <person name="Nelson J."/>
            <person name="Ng B.M."/>
            <person name="Nguyen N.B."/>
            <person name="Nguyen P.Q."/>
            <person name="Nguyen T."/>
            <person name="Obregon M."/>
            <person name="Okwuonu G.O."/>
            <person name="Onwere C.G."/>
            <person name="Orozco G."/>
            <person name="Parra A."/>
            <person name="Patel S."/>
            <person name="Patil S."/>
            <person name="Perez A."/>
            <person name="Perez Y."/>
            <person name="Pham C."/>
            <person name="Primus E.L."/>
            <person name="Pu L.-L."/>
            <person name="Puazo M."/>
            <person name="Qin X."/>
            <person name="Quiroz J.B."/>
            <person name="Reese J."/>
            <person name="Richards S."/>
            <person name="Rives C.M."/>
            <person name="Robberts R."/>
            <person name="Ruiz S.J."/>
            <person name="Ruiz M.J."/>
            <person name="Santibanez J."/>
            <person name="Schneider B.W."/>
            <person name="Sisson I."/>
            <person name="Smith M."/>
            <person name="Sodergren E."/>
            <person name="Song X.-Z."/>
            <person name="Song B.B."/>
            <person name="Summersgill H."/>
            <person name="Thelus R."/>
            <person name="Thornton R.D."/>
            <person name="Trejos Z.Y."/>
            <person name="Usmani K."/>
            <person name="Vattathil S."/>
            <person name="Villasana D."/>
            <person name="Walker D.L."/>
            <person name="Wang S."/>
            <person name="Wang K."/>
            <person name="White C.S."/>
            <person name="Williams A.C."/>
            <person name="Williamson J."/>
            <person name="Wilson K."/>
            <person name="Woghiren I.O."/>
            <person name="Woodworth J.R."/>
            <person name="Worley K.C."/>
            <person name="Wright R.A."/>
            <person name="Wu W."/>
            <person name="Young L."/>
            <person name="Zhang L."/>
            <person name="Zhang J."/>
            <person name="Zhu Y."/>
            <person name="Muzny D.M."/>
            <person name="Weinstock G."/>
            <person name="Gibbs R.A."/>
        </authorList>
    </citation>
    <scope>NUCLEOTIDE SEQUENCE [LARGE SCALE GENOMIC DNA]</scope>
    <source>
        <strain evidence="2">LSR1</strain>
    </source>
</reference>
<evidence type="ECO:0000313" key="2">
    <source>
        <dbReference type="Proteomes" id="UP000007819"/>
    </source>
</evidence>
<accession>A0A8R2BA55</accession>
<reference evidence="1" key="2">
    <citation type="submission" date="2022-06" db="UniProtKB">
        <authorList>
            <consortium name="EnsemblMetazoa"/>
        </authorList>
    </citation>
    <scope>IDENTIFICATION</scope>
</reference>
<name>A0A8R2BA55_ACYPI</name>
<dbReference type="Proteomes" id="UP000007819">
    <property type="component" value="Chromosome X"/>
</dbReference>
<organism evidence="1 2">
    <name type="scientific">Acyrthosiphon pisum</name>
    <name type="common">Pea aphid</name>
    <dbReference type="NCBI Taxonomy" id="7029"/>
    <lineage>
        <taxon>Eukaryota</taxon>
        <taxon>Metazoa</taxon>
        <taxon>Ecdysozoa</taxon>
        <taxon>Arthropoda</taxon>
        <taxon>Hexapoda</taxon>
        <taxon>Insecta</taxon>
        <taxon>Pterygota</taxon>
        <taxon>Neoptera</taxon>
        <taxon>Paraneoptera</taxon>
        <taxon>Hemiptera</taxon>
        <taxon>Sternorrhyncha</taxon>
        <taxon>Aphidomorpha</taxon>
        <taxon>Aphidoidea</taxon>
        <taxon>Aphididae</taxon>
        <taxon>Macrosiphini</taxon>
        <taxon>Acyrthosiphon</taxon>
    </lineage>
</organism>
<proteinExistence type="predicted"/>